<gene>
    <name evidence="1" type="ORF">HMPREF9304_06985</name>
</gene>
<accession>A0A098YRN8</accession>
<evidence type="ECO:0000313" key="1">
    <source>
        <dbReference type="EMBL" id="KGI22009.1"/>
    </source>
</evidence>
<dbReference type="RefSeq" id="WP_036927600.1">
    <property type="nucleotide sequence ID" value="NZ_JRPQ01000094.1"/>
</dbReference>
<evidence type="ECO:0000313" key="2">
    <source>
        <dbReference type="Proteomes" id="UP000029723"/>
    </source>
</evidence>
<proteinExistence type="predicted"/>
<organism evidence="1 2">
    <name type="scientific">Hoylesella timonensis S9-PR14</name>
    <dbReference type="NCBI Taxonomy" id="1401062"/>
    <lineage>
        <taxon>Bacteria</taxon>
        <taxon>Pseudomonadati</taxon>
        <taxon>Bacteroidota</taxon>
        <taxon>Bacteroidia</taxon>
        <taxon>Bacteroidales</taxon>
        <taxon>Prevotellaceae</taxon>
        <taxon>Hoylesella</taxon>
    </lineage>
</organism>
<reference evidence="1 2" key="1">
    <citation type="submission" date="2014-07" db="EMBL/GenBank/DDBJ databases">
        <authorList>
            <person name="McCorrison J."/>
            <person name="Sanka R."/>
            <person name="Torralba M."/>
            <person name="Gillis M."/>
            <person name="Haft D.H."/>
            <person name="Methe B."/>
            <person name="Sutton G."/>
            <person name="Nelson K.E."/>
        </authorList>
    </citation>
    <scope>NUCLEOTIDE SEQUENCE [LARGE SCALE GENOMIC DNA]</scope>
    <source>
        <strain evidence="1 2">S9-PR14</strain>
    </source>
</reference>
<dbReference type="Proteomes" id="UP000029723">
    <property type="component" value="Unassembled WGS sequence"/>
</dbReference>
<name>A0A098YRN8_9BACT</name>
<comment type="caution">
    <text evidence="1">The sequence shown here is derived from an EMBL/GenBank/DDBJ whole genome shotgun (WGS) entry which is preliminary data.</text>
</comment>
<dbReference type="AlphaFoldDB" id="A0A098YRN8"/>
<dbReference type="EMBL" id="JRPQ01000094">
    <property type="protein sequence ID" value="KGI22009.1"/>
    <property type="molecule type" value="Genomic_DNA"/>
</dbReference>
<dbReference type="OrthoDB" id="1466969at2"/>
<evidence type="ECO:0008006" key="3">
    <source>
        <dbReference type="Google" id="ProtNLM"/>
    </source>
</evidence>
<sequence>MDIKGLDYNTQREKLILPEYGREVQNMVDYALTITDRQERQHCAETIVSTMARMFPQNKESEEYLRKLWDHLAIMSNFELDIDYPFDVSQAAKIYTKAEPVQYPMNRIPVRHYGNMMFEMFEKLKNMEPGEERDELTRITANQMKRDLVQWGHGSSDDEKVAFDLERFTDGKIVLDLNQFKFDRIDMRDIDKKRKKR</sequence>
<protein>
    <recommendedName>
        <fullName evidence="3">DUF4290 domain-containing protein</fullName>
    </recommendedName>
</protein>
<dbReference type="InterPro" id="IPR025632">
    <property type="entry name" value="DUF4290"/>
</dbReference>
<dbReference type="Pfam" id="PF14123">
    <property type="entry name" value="DUF4290"/>
    <property type="match status" value="1"/>
</dbReference>